<dbReference type="Gene3D" id="1.25.10.10">
    <property type="entry name" value="Leucine-rich Repeat Variant"/>
    <property type="match status" value="1"/>
</dbReference>
<dbReference type="InterPro" id="IPR016024">
    <property type="entry name" value="ARM-type_fold"/>
</dbReference>
<keyword evidence="3" id="KW-1185">Reference proteome</keyword>
<evidence type="ECO:0000313" key="2">
    <source>
        <dbReference type="EMBL" id="OHU79016.1"/>
    </source>
</evidence>
<evidence type="ECO:0000256" key="1">
    <source>
        <dbReference type="ARBA" id="ARBA00022737"/>
    </source>
</evidence>
<name>A0A1S1M6V1_MYCCH</name>
<gene>
    <name evidence="2" type="ORF">BKG84_12085</name>
</gene>
<dbReference type="PROSITE" id="PS50077">
    <property type="entry name" value="HEAT_REPEAT"/>
    <property type="match status" value="1"/>
</dbReference>
<sequence length="767" mass="83849">MNIEWLVAIIEPDLISERGNSSEQSARPTVELAKAMQRRVLRSAFDEEIADPSVRAVHDTLMGDEHAVDLLVESLATEQVRQDLAKMTALTLVACALLADRDDVATCQRLISDALALLTTASPSADLCRALVLQQRALRSNDIGEPTEADLDEVRRLLDNIAFAPPPELALWQNAETSSSAALENILDALRSSAAGFDLFARAPAMGYVEADLEDDQLGQYRRWLDGLYRSALTRNARTDYGQDLYFENLRLEVLGHRDVYRSRKELAMMRTVGFMPTLPSPVAADALRLFRLAGADSELRQLVDELTFAGPVGPLLAEGLGIGTHRTSERSLRTGEMIVLAAAAEAMPPKQAFQALTRVLSVIRRGGPTTAPLHWHAESSKDEEAWVAAGALAGAAGTAGILAQELLDYATPDRLADISYDTVIARIVHTIDWLDIADDLRARWQSLLSTQVREHPQSPTAAALQNVLKLGPDKPTEGEQASLTDLAESINHCLRNSESIPDPVYSETKRVVLASLAKTAKEASGGTFVQRGIRSAEVAAVLLTQSADDDIWAGLLEFLINPRVARSEKSRAFEILTRERPNLNSLLKAHYANPLTALIDQPDPWAFDDSHRAPVFVAALNFVFAYGMLSDEVVADRLGRLASSPDVQTRRDAGRSLSLLAMNSVGDWMLPKVYALSGDSDPTVRVAVAHALGEICRRRDVVGSMAIERLTELLRSGGVFVPLQTLNQLTTAALTAPQIDRVVRALRNDSQSWRVRRRAAQLLDGR</sequence>
<accession>A0A1S1M6V1</accession>
<dbReference type="InterPro" id="IPR021133">
    <property type="entry name" value="HEAT_type_2"/>
</dbReference>
<protein>
    <recommendedName>
        <fullName evidence="4">HEAT repeat domain-containing protein</fullName>
    </recommendedName>
</protein>
<dbReference type="InterPro" id="IPR000357">
    <property type="entry name" value="HEAT"/>
</dbReference>
<comment type="caution">
    <text evidence="2">The sequence shown here is derived from an EMBL/GenBank/DDBJ whole genome shotgun (WGS) entry which is preliminary data.</text>
</comment>
<evidence type="ECO:0008006" key="4">
    <source>
        <dbReference type="Google" id="ProtNLM"/>
    </source>
</evidence>
<dbReference type="AlphaFoldDB" id="A0A1S1M6V1"/>
<dbReference type="EMBL" id="MLIS01000001">
    <property type="protein sequence ID" value="OHU79016.1"/>
    <property type="molecule type" value="Genomic_DNA"/>
</dbReference>
<evidence type="ECO:0000313" key="3">
    <source>
        <dbReference type="Proteomes" id="UP000179441"/>
    </source>
</evidence>
<dbReference type="RefSeq" id="WP_070951789.1">
    <property type="nucleotide sequence ID" value="NZ_CP050145.1"/>
</dbReference>
<organism evidence="2 3">
    <name type="scientific">Mycobacteroides chelonae</name>
    <name type="common">Mycobacterium chelonae</name>
    <dbReference type="NCBI Taxonomy" id="1774"/>
    <lineage>
        <taxon>Bacteria</taxon>
        <taxon>Bacillati</taxon>
        <taxon>Actinomycetota</taxon>
        <taxon>Actinomycetes</taxon>
        <taxon>Mycobacteriales</taxon>
        <taxon>Mycobacteriaceae</taxon>
        <taxon>Mycobacteroides</taxon>
    </lineage>
</organism>
<dbReference type="Proteomes" id="UP000179441">
    <property type="component" value="Unassembled WGS sequence"/>
</dbReference>
<dbReference type="InterPro" id="IPR011989">
    <property type="entry name" value="ARM-like"/>
</dbReference>
<keyword evidence="1" id="KW-0677">Repeat</keyword>
<dbReference type="Pfam" id="PF02985">
    <property type="entry name" value="HEAT"/>
    <property type="match status" value="1"/>
</dbReference>
<dbReference type="SUPFAM" id="SSF48371">
    <property type="entry name" value="ARM repeat"/>
    <property type="match status" value="1"/>
</dbReference>
<reference evidence="2 3" key="1">
    <citation type="submission" date="2016-10" db="EMBL/GenBank/DDBJ databases">
        <title>Evaluation of Human, Veterinary and Environmental Mycobacterium chelonae Isolates by Core Genome Phylogenomic Analysis, Targeted Gene Comparison, and Anti-microbial Susceptibility Patterns: A Tale of Mistaken Identities.</title>
        <authorList>
            <person name="Fogelson S.B."/>
            <person name="Camus A.C."/>
            <person name="Lorenz W."/>
            <person name="Vasireddy R."/>
            <person name="Vasireddy S."/>
            <person name="Smith T."/>
            <person name="Brown-Elliott B.A."/>
            <person name="Wallace R.J.Jr."/>
            <person name="Hasan N.A."/>
            <person name="Reischl U."/>
            <person name="Sanchez S."/>
        </authorList>
    </citation>
    <scope>NUCLEOTIDE SEQUENCE [LARGE SCALE GENOMIC DNA]</scope>
    <source>
        <strain evidence="2 3">15518</strain>
    </source>
</reference>
<proteinExistence type="predicted"/>